<dbReference type="Pfam" id="PF17866">
    <property type="entry name" value="AAA_lid_6"/>
    <property type="match status" value="2"/>
</dbReference>
<dbReference type="Pfam" id="PF00004">
    <property type="entry name" value="AAA"/>
    <property type="match status" value="2"/>
</dbReference>
<evidence type="ECO:0000313" key="5">
    <source>
        <dbReference type="EMBL" id="AOM83068.1"/>
    </source>
</evidence>
<dbReference type="PATRIC" id="fig|632773.3.peg.1793"/>
<dbReference type="InterPro" id="IPR027417">
    <property type="entry name" value="P-loop_NTPase"/>
</dbReference>
<dbReference type="Proteomes" id="UP000094463">
    <property type="component" value="Chromosome"/>
</dbReference>
<evidence type="ECO:0000256" key="2">
    <source>
        <dbReference type="ARBA" id="ARBA00022741"/>
    </source>
</evidence>
<feature type="domain" description="AAA+ ATPase" evidence="4">
    <location>
        <begin position="275"/>
        <end position="419"/>
    </location>
</feature>
<dbReference type="STRING" id="632773.BBEV_1707"/>
<dbReference type="PRINTS" id="PR00819">
    <property type="entry name" value="CBXCFQXSUPER"/>
</dbReference>
<dbReference type="CDD" id="cd00009">
    <property type="entry name" value="AAA"/>
    <property type="match status" value="2"/>
</dbReference>
<gene>
    <name evidence="5" type="ORF">BBEV_1707</name>
</gene>
<accession>A0A1D7QVS8</accession>
<dbReference type="InterPro" id="IPR003593">
    <property type="entry name" value="AAA+_ATPase"/>
</dbReference>
<keyword evidence="3" id="KW-0067">ATP-binding</keyword>
<dbReference type="InterPro" id="IPR041627">
    <property type="entry name" value="AAA_lid_6"/>
</dbReference>
<dbReference type="KEGG" id="bbev:BBEV_1707"/>
<dbReference type="RefSeq" id="WP_084007311.1">
    <property type="nucleotide sequence ID" value="NZ_CP012502.1"/>
</dbReference>
<dbReference type="AlphaFoldDB" id="A0A1D7QVS8"/>
<comment type="similarity">
    <text evidence="1">Belongs to the CbxX/CfxQ family.</text>
</comment>
<keyword evidence="6" id="KW-1185">Reference proteome</keyword>
<reference evidence="5 6" key="1">
    <citation type="submission" date="2015-08" db="EMBL/GenBank/DDBJ databases">
        <title>The complete genome sequence of Bacillus beveridgei MLTeJB.</title>
        <authorList>
            <person name="Hanson T.E."/>
            <person name="Mesa C."/>
            <person name="Basesman S.M."/>
            <person name="Oremland R.S."/>
        </authorList>
    </citation>
    <scope>NUCLEOTIDE SEQUENCE [LARGE SCALE GENOMIC DNA]</scope>
    <source>
        <strain evidence="5 6">MLTeJB</strain>
    </source>
</reference>
<evidence type="ECO:0000256" key="1">
    <source>
        <dbReference type="ARBA" id="ARBA00010378"/>
    </source>
</evidence>
<dbReference type="SMART" id="SM00382">
    <property type="entry name" value="AAA"/>
    <property type="match status" value="2"/>
</dbReference>
<feature type="domain" description="AAA+ ATPase" evidence="4">
    <location>
        <begin position="553"/>
        <end position="689"/>
    </location>
</feature>
<dbReference type="EMBL" id="CP012502">
    <property type="protein sequence ID" value="AOM83068.1"/>
    <property type="molecule type" value="Genomic_DNA"/>
</dbReference>
<dbReference type="InterPro" id="IPR000641">
    <property type="entry name" value="CbxX/CfxQ"/>
</dbReference>
<evidence type="ECO:0000259" key="4">
    <source>
        <dbReference type="SMART" id="SM00382"/>
    </source>
</evidence>
<dbReference type="GO" id="GO:0016887">
    <property type="term" value="F:ATP hydrolysis activity"/>
    <property type="evidence" value="ECO:0007669"/>
    <property type="project" value="InterPro"/>
</dbReference>
<dbReference type="Gene3D" id="1.10.8.60">
    <property type="match status" value="2"/>
</dbReference>
<dbReference type="PANTHER" id="PTHR43392:SF2">
    <property type="entry name" value="AAA-TYPE ATPASE FAMILY PROTEIN _ ANKYRIN REPEAT FAMILY PROTEIN"/>
    <property type="match status" value="1"/>
</dbReference>
<dbReference type="PANTHER" id="PTHR43392">
    <property type="entry name" value="AAA-TYPE ATPASE FAMILY PROTEIN / ANKYRIN REPEAT FAMILY PROTEIN"/>
    <property type="match status" value="1"/>
</dbReference>
<protein>
    <submittedName>
        <fullName evidence="5">AAA ATPase, stage V sporulation protein K</fullName>
    </submittedName>
</protein>
<organism evidence="5 6">
    <name type="scientific">Salisediminibacterium beveridgei</name>
    <dbReference type="NCBI Taxonomy" id="632773"/>
    <lineage>
        <taxon>Bacteria</taxon>
        <taxon>Bacillati</taxon>
        <taxon>Bacillota</taxon>
        <taxon>Bacilli</taxon>
        <taxon>Bacillales</taxon>
        <taxon>Bacillaceae</taxon>
        <taxon>Salisediminibacterium</taxon>
    </lineage>
</organism>
<proteinExistence type="inferred from homology"/>
<dbReference type="SUPFAM" id="SSF52540">
    <property type="entry name" value="P-loop containing nucleoside triphosphate hydrolases"/>
    <property type="match status" value="2"/>
</dbReference>
<sequence>MRYQSNRESWEERFERIKNQPADSLKESSLLRLLEQIREEHGADETEAGETYMMLALARYLRKGEWDHRVEEYMADGWTISGDSETTIAIYSQMIIDDLSKLNILFEIPTIRETDHSQGKISKVDEMFHAIDEREKKVSLLLHRSSKLQDQPEGRFTMTETEERLSDGLRILHAVQACFERLREALSAYKNTISGIYASKEKKLELDQILSELNQLFDQFSEWQDMFDHKETTALGELKRMTGLDEVKEQIRSYYYYLLYQNERKKQGYHLQNERSLNMVLTGNPGTGKTTLARLLAKIYYELGVLPKPEVVETDRSRLVGAYVGQTEEKTLQAVEDAMGGILFIDEAYSLFKHDASGTDYGQTVIDTLVSAMTSDAHAGQFAVILAGYPEEMRRFLWSNPGLRSRFPETNHIHLPDYSTEDLLEIAEHVALDNDFILTEEAIRSLTSHIEKQRVDESFGNARVVKDLVTEAIFHKGAKAAEQESFKEEDFTILDSDAFSFRIHAEEEQGATGEERLNRLIGLDDIKQQVLKLSSFVRIQQLRKEKELPAVPVQLHAVFSGPSGTGKTTVASIYSHILHDLGLLKRGHLVTAGRSDLVAGYTGQTAIKTKQKIREALGGVLFIDEAYALTAKAAGDFGKEAVETLVEEMTRHDENLVVILAGYDDEMQVLMNTNPGLSSRFKTFFRFPPYSASELADILEHYATDVGYEIPGSLKQKLEQSVYEKPPEGNARGMENWLEEAIQRQAMRLMNMEKVTEDDLTILSEADFELTRKDESDYE</sequence>
<dbReference type="GO" id="GO:0005524">
    <property type="term" value="F:ATP binding"/>
    <property type="evidence" value="ECO:0007669"/>
    <property type="project" value="UniProtKB-KW"/>
</dbReference>
<dbReference type="OrthoDB" id="9806903at2"/>
<dbReference type="Gene3D" id="3.40.50.300">
    <property type="entry name" value="P-loop containing nucleotide triphosphate hydrolases"/>
    <property type="match status" value="2"/>
</dbReference>
<evidence type="ECO:0000256" key="3">
    <source>
        <dbReference type="ARBA" id="ARBA00022840"/>
    </source>
</evidence>
<dbReference type="InterPro" id="IPR050773">
    <property type="entry name" value="CbxX/CfxQ_RuBisCO_ESX"/>
</dbReference>
<name>A0A1D7QVS8_9BACI</name>
<evidence type="ECO:0000313" key="6">
    <source>
        <dbReference type="Proteomes" id="UP000094463"/>
    </source>
</evidence>
<dbReference type="FunFam" id="3.40.50.300:FF:000216">
    <property type="entry name" value="Type VII secretion ATPase EccA"/>
    <property type="match status" value="2"/>
</dbReference>
<keyword evidence="2" id="KW-0547">Nucleotide-binding</keyword>
<dbReference type="InterPro" id="IPR003959">
    <property type="entry name" value="ATPase_AAA_core"/>
</dbReference>